<sequence length="134" mass="13900">MSSGPFLVVGLGCQRGCPASTLRALLDQTLQAHGIALDQVRAFASIDLKRDEPGLLELAGQLSLPLTCFSAKELAGHEARLSHLSEIAFERTGCYGIAESAALALADRLGASPASLLVTRQKAAQATLALAVTS</sequence>
<dbReference type="RefSeq" id="WP_264426478.1">
    <property type="nucleotide sequence ID" value="NZ_JAOSHO010000017.1"/>
</dbReference>
<reference evidence="2" key="1">
    <citation type="submission" date="2022-07" db="EMBL/GenBank/DDBJ databases">
        <title>Pseudomonas agronomica sp. nov.: a novel bacterium with biotechnological application in the synthesis of biofertilizers from valorized agricultural residues.</title>
        <authorList>
            <person name="Robas M."/>
            <person name="Fernandez V.M."/>
            <person name="Luna L."/>
            <person name="Provanza A."/>
            <person name="Jimenez P.A."/>
        </authorList>
    </citation>
    <scope>NUCLEOTIDE SEQUENCE</scope>
    <source>
        <strain evidence="2">SAICEU22T</strain>
    </source>
</reference>
<keyword evidence="3" id="KW-1185">Reference proteome</keyword>
<dbReference type="InterPro" id="IPR002750">
    <property type="entry name" value="CobE/GbiG_C"/>
</dbReference>
<dbReference type="PANTHER" id="PTHR37477:SF1">
    <property type="entry name" value="COBALT-PRECORRIN-5A HYDROLASE"/>
    <property type="match status" value="1"/>
</dbReference>
<dbReference type="InterPro" id="IPR036518">
    <property type="entry name" value="CobE/GbiG_C_sf"/>
</dbReference>
<proteinExistence type="predicted"/>
<evidence type="ECO:0000313" key="3">
    <source>
        <dbReference type="Proteomes" id="UP001061999"/>
    </source>
</evidence>
<dbReference type="Pfam" id="PF01890">
    <property type="entry name" value="CbiG_C"/>
    <property type="match status" value="1"/>
</dbReference>
<feature type="domain" description="CobE/GbiG C-terminal" evidence="1">
    <location>
        <begin position="7"/>
        <end position="131"/>
    </location>
</feature>
<protein>
    <submittedName>
        <fullName evidence="2">Cobalamin biosynthesis protein</fullName>
    </submittedName>
</protein>
<comment type="caution">
    <text evidence="2">The sequence shown here is derived from an EMBL/GenBank/DDBJ whole genome shotgun (WGS) entry which is preliminary data.</text>
</comment>
<dbReference type="SUPFAM" id="SSF159664">
    <property type="entry name" value="CobE/GbiG C-terminal domain-like"/>
    <property type="match status" value="1"/>
</dbReference>
<dbReference type="Proteomes" id="UP001061999">
    <property type="component" value="Unassembled WGS sequence"/>
</dbReference>
<accession>A0ABT3F2U3</accession>
<evidence type="ECO:0000313" key="2">
    <source>
        <dbReference type="EMBL" id="MCW1243403.1"/>
    </source>
</evidence>
<dbReference type="InterPro" id="IPR052553">
    <property type="entry name" value="CbiG_hydrolase"/>
</dbReference>
<evidence type="ECO:0000259" key="1">
    <source>
        <dbReference type="Pfam" id="PF01890"/>
    </source>
</evidence>
<name>A0ABT3F2U3_9PSED</name>
<dbReference type="EMBL" id="JAOSHO010000017">
    <property type="protein sequence ID" value="MCW1243403.1"/>
    <property type="molecule type" value="Genomic_DNA"/>
</dbReference>
<gene>
    <name evidence="2" type="ORF">OC610_03215</name>
</gene>
<dbReference type="Gene3D" id="3.30.420.180">
    <property type="entry name" value="CobE/GbiG C-terminal domain"/>
    <property type="match status" value="1"/>
</dbReference>
<dbReference type="PANTHER" id="PTHR37477">
    <property type="entry name" value="COBALT-PRECORRIN-5A HYDROLASE"/>
    <property type="match status" value="1"/>
</dbReference>
<organism evidence="2 3">
    <name type="scientific">Pseudomonas agronomica</name>
    <dbReference type="NCBI Taxonomy" id="2979328"/>
    <lineage>
        <taxon>Bacteria</taxon>
        <taxon>Pseudomonadati</taxon>
        <taxon>Pseudomonadota</taxon>
        <taxon>Gammaproteobacteria</taxon>
        <taxon>Pseudomonadales</taxon>
        <taxon>Pseudomonadaceae</taxon>
        <taxon>Pseudomonas</taxon>
    </lineage>
</organism>